<evidence type="ECO:0000256" key="2">
    <source>
        <dbReference type="ARBA" id="ARBA00008412"/>
    </source>
</evidence>
<dbReference type="Pfam" id="PF03209">
    <property type="entry name" value="PUCC"/>
    <property type="match status" value="1"/>
</dbReference>
<dbReference type="CDD" id="cd06176">
    <property type="entry name" value="MFS_BCD_PucC-like"/>
    <property type="match status" value="1"/>
</dbReference>
<feature type="transmembrane region" description="Helical" evidence="6">
    <location>
        <begin position="234"/>
        <end position="253"/>
    </location>
</feature>
<dbReference type="EMBL" id="NCEB01000002">
    <property type="protein sequence ID" value="OYX35930.1"/>
    <property type="molecule type" value="Genomic_DNA"/>
</dbReference>
<dbReference type="InterPro" id="IPR004896">
    <property type="entry name" value="PucC-rel"/>
</dbReference>
<keyword evidence="5 6" id="KW-0472">Membrane</keyword>
<comment type="subcellular location">
    <subcellularLocation>
        <location evidence="1">Membrane</location>
        <topology evidence="1">Multi-pass membrane protein</topology>
    </subcellularLocation>
</comment>
<dbReference type="InterPro" id="IPR036259">
    <property type="entry name" value="MFS_trans_sf"/>
</dbReference>
<feature type="transmembrane region" description="Helical" evidence="6">
    <location>
        <begin position="40"/>
        <end position="61"/>
    </location>
</feature>
<keyword evidence="4 6" id="KW-1133">Transmembrane helix</keyword>
<feature type="transmembrane region" description="Helical" evidence="6">
    <location>
        <begin position="273"/>
        <end position="294"/>
    </location>
</feature>
<feature type="transmembrane region" description="Helical" evidence="6">
    <location>
        <begin position="403"/>
        <end position="423"/>
    </location>
</feature>
<dbReference type="PANTHER" id="PTHR23538:SF1">
    <property type="entry name" value="44.5 KD BACTERIOCHLOROPHYLL SYNTHASE SUBUNIT"/>
    <property type="match status" value="1"/>
</dbReference>
<dbReference type="PIRSF" id="PIRSF016565">
    <property type="entry name" value="PucC"/>
    <property type="match status" value="1"/>
</dbReference>
<feature type="transmembrane region" description="Helical" evidence="6">
    <location>
        <begin position="148"/>
        <end position="168"/>
    </location>
</feature>
<gene>
    <name evidence="7" type="ORF">B7Z01_01040</name>
</gene>
<evidence type="ECO:0000313" key="7">
    <source>
        <dbReference type="EMBL" id="OYX35930.1"/>
    </source>
</evidence>
<evidence type="ECO:0000256" key="6">
    <source>
        <dbReference type="SAM" id="Phobius"/>
    </source>
</evidence>
<evidence type="ECO:0000256" key="1">
    <source>
        <dbReference type="ARBA" id="ARBA00004141"/>
    </source>
</evidence>
<dbReference type="PANTHER" id="PTHR23538">
    <property type="entry name" value="44.5 KD BACTERIOCHLOROPHYLL SYNTHASE SUBUNIT"/>
    <property type="match status" value="1"/>
</dbReference>
<feature type="transmembrane region" description="Helical" evidence="6">
    <location>
        <begin position="306"/>
        <end position="329"/>
    </location>
</feature>
<proteinExistence type="inferred from homology"/>
<sequence>MDRPNPAAAGLGWLGIIRLGLVQSALGSIVVLTTSTLNRVMAVELALPVALPAALVAWHYVVQLSRPRWGHGSDMGRRRTPWIIGGMGVLAMGALLATNATALMASSTFAGIILAILAFSMIGAGVGAAGTSLLALLATRVTPSRRPAAAAITWIMMIVGIVLTAGIGGGLLDPFSMQRLAMVASGVALIAFVVTLVAVLGIEGPATASAAATEARVPFSEALKQTLADPKARLFAIFVLVSMIAYSAQELILEPFAGLVFAMTPGQSTQMSGVQNGGVLLGMVLVGALGGFIGGKGRGWMRGWTMAGCVGSAAMLGLLAAAAAVGPAWPLLPTVFGLGFFNGMFAVAAIGSMMGLAGEGGGPREGIRMGVWGAAQAMGFAAGGFLGALGVDIGRGLMGADAPAFGLVFILEAGLFLASAIIASRIGAPAQSSDLPAASPHAGARHVQA</sequence>
<dbReference type="Gene3D" id="1.20.1250.20">
    <property type="entry name" value="MFS general substrate transporter like domains"/>
    <property type="match status" value="2"/>
</dbReference>
<name>A0A258FTI5_9CAUL</name>
<feature type="transmembrane region" description="Helical" evidence="6">
    <location>
        <begin position="180"/>
        <end position="202"/>
    </location>
</feature>
<dbReference type="Proteomes" id="UP000215595">
    <property type="component" value="Unassembled WGS sequence"/>
</dbReference>
<feature type="transmembrane region" description="Helical" evidence="6">
    <location>
        <begin position="369"/>
        <end position="391"/>
    </location>
</feature>
<evidence type="ECO:0000313" key="8">
    <source>
        <dbReference type="Proteomes" id="UP000215595"/>
    </source>
</evidence>
<accession>A0A258FTI5</accession>
<keyword evidence="3 6" id="KW-0812">Transmembrane</keyword>
<evidence type="ECO:0000256" key="4">
    <source>
        <dbReference type="ARBA" id="ARBA00022989"/>
    </source>
</evidence>
<dbReference type="GO" id="GO:0016020">
    <property type="term" value="C:membrane"/>
    <property type="evidence" value="ECO:0007669"/>
    <property type="project" value="UniProtKB-SubCell"/>
</dbReference>
<evidence type="ECO:0000256" key="3">
    <source>
        <dbReference type="ARBA" id="ARBA00022692"/>
    </source>
</evidence>
<dbReference type="SUPFAM" id="SSF103473">
    <property type="entry name" value="MFS general substrate transporter"/>
    <property type="match status" value="1"/>
</dbReference>
<organism evidence="7 8">
    <name type="scientific">Brevundimonas subvibrioides</name>
    <dbReference type="NCBI Taxonomy" id="74313"/>
    <lineage>
        <taxon>Bacteria</taxon>
        <taxon>Pseudomonadati</taxon>
        <taxon>Pseudomonadota</taxon>
        <taxon>Alphaproteobacteria</taxon>
        <taxon>Caulobacterales</taxon>
        <taxon>Caulobacteraceae</taxon>
        <taxon>Brevundimonas</taxon>
    </lineage>
</organism>
<protein>
    <submittedName>
        <fullName evidence="7">MFS transporter</fullName>
    </submittedName>
</protein>
<dbReference type="AlphaFoldDB" id="A0A258FTI5"/>
<reference evidence="7 8" key="1">
    <citation type="submission" date="2017-03" db="EMBL/GenBank/DDBJ databases">
        <title>Lifting the veil on microbial sulfur biogeochemistry in mining wastewaters.</title>
        <authorList>
            <person name="Kantor R.S."/>
            <person name="Colenbrander Nelson T."/>
            <person name="Marshall S."/>
            <person name="Bennett D."/>
            <person name="Apte S."/>
            <person name="Camacho D."/>
            <person name="Thomas B.C."/>
            <person name="Warren L.A."/>
            <person name="Banfield J.F."/>
        </authorList>
    </citation>
    <scope>NUCLEOTIDE SEQUENCE [LARGE SCALE GENOMIC DNA]</scope>
    <source>
        <strain evidence="7">32-69-9</strain>
    </source>
</reference>
<feature type="transmembrane region" description="Helical" evidence="6">
    <location>
        <begin position="335"/>
        <end position="357"/>
    </location>
</feature>
<comment type="similarity">
    <text evidence="2">Belongs to the PucC family.</text>
</comment>
<evidence type="ECO:0000256" key="5">
    <source>
        <dbReference type="ARBA" id="ARBA00023136"/>
    </source>
</evidence>
<feature type="transmembrane region" description="Helical" evidence="6">
    <location>
        <begin position="82"/>
        <end position="103"/>
    </location>
</feature>
<feature type="transmembrane region" description="Helical" evidence="6">
    <location>
        <begin position="109"/>
        <end position="136"/>
    </location>
</feature>
<comment type="caution">
    <text evidence="7">The sequence shown here is derived from an EMBL/GenBank/DDBJ whole genome shotgun (WGS) entry which is preliminary data.</text>
</comment>
<dbReference type="InterPro" id="IPR026036">
    <property type="entry name" value="PucC"/>
</dbReference>